<dbReference type="InterPro" id="IPR014729">
    <property type="entry name" value="Rossmann-like_a/b/a_fold"/>
</dbReference>
<gene>
    <name evidence="3" type="primary">tmcAL</name>
    <name evidence="5" type="ORF">J27TS8_14050</name>
</gene>
<sequence>MKAVGIVVEYNPFHNGHAYHLQQSRQISDADIVIAVMSGQFLQRGEPALLPKWQRAKMALSAGVDIVIELPYQFATQKADTFAFGAVSLLSQIGASILCFGSESGEIEHFYHTLQFLKNNKEKYEERIKLNMAQGMSYPSATSSAFLELDPSEKIIDLSKPNNILGFQYVKAINDLGINMRPITIPRTKAGYHDERFSSETIASATSIRKSLFTTGGSLSEINSYIPNTTAAILDDYYRTYKQFQRWENYWPFLKYRLLHASGTELRNIYEVEEGLENRVIEAALAANSFKDFMSIVKTKRYTWTRLQRMCTHILTNTTFDEMNEIMKEANYIRLLGMNDNGRKYLNQWKKHASIPLVSKLSSYHGDDIKLDIRASRVYALGAKEEMTQELLQMEYKQPPFYMTN</sequence>
<protein>
    <recommendedName>
        <fullName evidence="3">tRNA(Met) cytidine acetate ligase</fullName>
        <ecNumber evidence="3">6.3.4.-</ecNumber>
    </recommendedName>
</protein>
<comment type="function">
    <text evidence="3">Catalyzes the formation of N(4)-acetylcytidine (ac(4)C) at the wobble position of elongator tRNA(Met), using acetate and ATP as substrates. First activates an acetate ion to form acetyladenylate (Ac-AMP) and then transfers the acetyl group to tRNA to form ac(4)C34.</text>
</comment>
<organism evidence="5 6">
    <name type="scientific">Robertmurraya siralis</name>
    <dbReference type="NCBI Taxonomy" id="77777"/>
    <lineage>
        <taxon>Bacteria</taxon>
        <taxon>Bacillati</taxon>
        <taxon>Bacillota</taxon>
        <taxon>Bacilli</taxon>
        <taxon>Bacillales</taxon>
        <taxon>Bacillaceae</taxon>
        <taxon>Robertmurraya</taxon>
    </lineage>
</organism>
<dbReference type="EC" id="6.3.4.-" evidence="3"/>
<dbReference type="InterPro" id="IPR008513">
    <property type="entry name" value="tRNA(Met)_cyd_acetate_ligase"/>
</dbReference>
<name>A0A919WGM7_9BACI</name>
<keyword evidence="3" id="KW-0820">tRNA-binding</keyword>
<dbReference type="EMBL" id="BORC01000002">
    <property type="protein sequence ID" value="GIN61412.1"/>
    <property type="molecule type" value="Genomic_DNA"/>
</dbReference>
<dbReference type="AlphaFoldDB" id="A0A919WGM7"/>
<dbReference type="SUPFAM" id="SSF52374">
    <property type="entry name" value="Nucleotidylyl transferase"/>
    <property type="match status" value="1"/>
</dbReference>
<dbReference type="Pfam" id="PF05636">
    <property type="entry name" value="HIGH_NTase1"/>
    <property type="match status" value="1"/>
</dbReference>
<keyword evidence="4" id="KW-0175">Coiled coil</keyword>
<keyword evidence="2 3" id="KW-0819">tRNA processing</keyword>
<dbReference type="GO" id="GO:0005737">
    <property type="term" value="C:cytoplasm"/>
    <property type="evidence" value="ECO:0007669"/>
    <property type="project" value="UniProtKB-SubCell"/>
</dbReference>
<comment type="catalytic activity">
    <reaction evidence="3">
        <text>cytidine(34) in elongator tRNA(Met) + acetate + ATP = N(4)-acetylcytidine(34) in elongator tRNA(Met) + AMP + diphosphate</text>
        <dbReference type="Rhea" id="RHEA:58144"/>
        <dbReference type="Rhea" id="RHEA-COMP:10693"/>
        <dbReference type="Rhea" id="RHEA-COMP:10694"/>
        <dbReference type="ChEBI" id="CHEBI:30089"/>
        <dbReference type="ChEBI" id="CHEBI:30616"/>
        <dbReference type="ChEBI" id="CHEBI:33019"/>
        <dbReference type="ChEBI" id="CHEBI:74900"/>
        <dbReference type="ChEBI" id="CHEBI:82748"/>
        <dbReference type="ChEBI" id="CHEBI:456215"/>
    </reaction>
</comment>
<dbReference type="GO" id="GO:0000049">
    <property type="term" value="F:tRNA binding"/>
    <property type="evidence" value="ECO:0007669"/>
    <property type="project" value="UniProtKB-KW"/>
</dbReference>
<dbReference type="GO" id="GO:0016879">
    <property type="term" value="F:ligase activity, forming carbon-nitrogen bonds"/>
    <property type="evidence" value="ECO:0007669"/>
    <property type="project" value="UniProtKB-UniRule"/>
</dbReference>
<evidence type="ECO:0000256" key="2">
    <source>
        <dbReference type="ARBA" id="ARBA00022694"/>
    </source>
</evidence>
<evidence type="ECO:0000256" key="4">
    <source>
        <dbReference type="SAM" id="Coils"/>
    </source>
</evidence>
<keyword evidence="1 3" id="KW-0436">Ligase</keyword>
<keyword evidence="3" id="KW-0067">ATP-binding</keyword>
<accession>A0A919WGM7</accession>
<dbReference type="Gene3D" id="3.40.50.620">
    <property type="entry name" value="HUPs"/>
    <property type="match status" value="1"/>
</dbReference>
<proteinExistence type="inferred from homology"/>
<feature type="binding site" evidence="3">
    <location>
        <position position="162"/>
    </location>
    <ligand>
        <name>ATP</name>
        <dbReference type="ChEBI" id="CHEBI:30616"/>
    </ligand>
</feature>
<feature type="binding site" evidence="3">
    <location>
        <position position="187"/>
    </location>
    <ligand>
        <name>ATP</name>
        <dbReference type="ChEBI" id="CHEBI:30616"/>
    </ligand>
</feature>
<dbReference type="GO" id="GO:0006400">
    <property type="term" value="P:tRNA modification"/>
    <property type="evidence" value="ECO:0007669"/>
    <property type="project" value="UniProtKB-UniRule"/>
</dbReference>
<dbReference type="PANTHER" id="PTHR37825">
    <property type="entry name" value="TRNA(MET) CYTIDINE ACETATE LIGASE"/>
    <property type="match status" value="1"/>
</dbReference>
<comment type="similarity">
    <text evidence="3">Belongs to the TmcAL family.</text>
</comment>
<dbReference type="NCBIfam" id="NF010191">
    <property type="entry name" value="PRK13670.1"/>
    <property type="match status" value="1"/>
</dbReference>
<feature type="coiled-coil region" evidence="4">
    <location>
        <begin position="107"/>
        <end position="134"/>
    </location>
</feature>
<feature type="binding site" evidence="3">
    <location>
        <position position="101"/>
    </location>
    <ligand>
        <name>ATP</name>
        <dbReference type="ChEBI" id="CHEBI:30616"/>
    </ligand>
</feature>
<keyword evidence="6" id="KW-1185">Reference proteome</keyword>
<keyword evidence="3" id="KW-0694">RNA-binding</keyword>
<evidence type="ECO:0000313" key="6">
    <source>
        <dbReference type="Proteomes" id="UP000682111"/>
    </source>
</evidence>
<keyword evidence="3" id="KW-0547">Nucleotide-binding</keyword>
<dbReference type="PANTHER" id="PTHR37825:SF1">
    <property type="entry name" value="TRNA(MET) CYTIDINE ACETATE LIGASE"/>
    <property type="match status" value="1"/>
</dbReference>
<evidence type="ECO:0000256" key="3">
    <source>
        <dbReference type="HAMAP-Rule" id="MF_01539"/>
    </source>
</evidence>
<comment type="caution">
    <text evidence="5">The sequence shown here is derived from an EMBL/GenBank/DDBJ whole genome shotgun (WGS) entry which is preliminary data.</text>
</comment>
<keyword evidence="3" id="KW-0963">Cytoplasm</keyword>
<dbReference type="GO" id="GO:0005524">
    <property type="term" value="F:ATP binding"/>
    <property type="evidence" value="ECO:0007669"/>
    <property type="project" value="UniProtKB-KW"/>
</dbReference>
<dbReference type="Proteomes" id="UP000682111">
    <property type="component" value="Unassembled WGS sequence"/>
</dbReference>
<evidence type="ECO:0000313" key="5">
    <source>
        <dbReference type="EMBL" id="GIN61412.1"/>
    </source>
</evidence>
<evidence type="ECO:0000256" key="1">
    <source>
        <dbReference type="ARBA" id="ARBA00022598"/>
    </source>
</evidence>
<comment type="caution">
    <text evidence="3">Lacks conserved residue(s) required for the propagation of feature annotation.</text>
</comment>
<dbReference type="OrthoDB" id="9769796at2"/>
<dbReference type="HAMAP" id="MF_01539">
    <property type="entry name" value="TmcAL"/>
    <property type="match status" value="1"/>
</dbReference>
<feature type="binding site" evidence="3">
    <location>
        <begin position="7"/>
        <end position="20"/>
    </location>
    <ligand>
        <name>ATP</name>
        <dbReference type="ChEBI" id="CHEBI:30616"/>
    </ligand>
</feature>
<dbReference type="RefSeq" id="WP_095313120.1">
    <property type="nucleotide sequence ID" value="NZ_BORC01000002.1"/>
</dbReference>
<comment type="subcellular location">
    <subcellularLocation>
        <location evidence="3">Cytoplasm</location>
    </subcellularLocation>
</comment>
<reference evidence="5" key="1">
    <citation type="submission" date="2021-03" db="EMBL/GenBank/DDBJ databases">
        <title>Antimicrobial resistance genes in bacteria isolated from Japanese honey, and their potential for conferring macrolide and lincosamide resistance in the American foulbrood pathogen Paenibacillus larvae.</title>
        <authorList>
            <person name="Okamoto M."/>
            <person name="Kumagai M."/>
            <person name="Kanamori H."/>
            <person name="Takamatsu D."/>
        </authorList>
    </citation>
    <scope>NUCLEOTIDE SEQUENCE</scope>
    <source>
        <strain evidence="5">J27TS8</strain>
    </source>
</reference>